<comment type="caution">
    <text evidence="9">The sequence shown here is derived from an EMBL/GenBank/DDBJ whole genome shotgun (WGS) entry which is preliminary data.</text>
</comment>
<keyword evidence="2 7" id="KW-0349">Heme</keyword>
<dbReference type="PANTHER" id="PTHR46696:SF1">
    <property type="entry name" value="CYTOCHROME P450 YJIB-RELATED"/>
    <property type="match status" value="1"/>
</dbReference>
<evidence type="ECO:0000313" key="9">
    <source>
        <dbReference type="EMBL" id="RLK55592.1"/>
    </source>
</evidence>
<evidence type="ECO:0000256" key="4">
    <source>
        <dbReference type="ARBA" id="ARBA00023002"/>
    </source>
</evidence>
<dbReference type="Pfam" id="PF00067">
    <property type="entry name" value="p450"/>
    <property type="match status" value="1"/>
</dbReference>
<evidence type="ECO:0000256" key="3">
    <source>
        <dbReference type="ARBA" id="ARBA00022723"/>
    </source>
</evidence>
<dbReference type="Gene3D" id="1.10.630.10">
    <property type="entry name" value="Cytochrome P450"/>
    <property type="match status" value="1"/>
</dbReference>
<dbReference type="InterPro" id="IPR001128">
    <property type="entry name" value="Cyt_P450"/>
</dbReference>
<dbReference type="RefSeq" id="WP_246010087.1">
    <property type="nucleotide sequence ID" value="NZ_RCDD01000004.1"/>
</dbReference>
<evidence type="ECO:0000256" key="1">
    <source>
        <dbReference type="ARBA" id="ARBA00010617"/>
    </source>
</evidence>
<evidence type="ECO:0000256" key="8">
    <source>
        <dbReference type="SAM" id="MobiDB-lite"/>
    </source>
</evidence>
<keyword evidence="5 7" id="KW-0408">Iron</keyword>
<dbReference type="EMBL" id="RCDD01000004">
    <property type="protein sequence ID" value="RLK55592.1"/>
    <property type="molecule type" value="Genomic_DNA"/>
</dbReference>
<accession>A0A421B0F8</accession>
<organism evidence="9 10">
    <name type="scientific">Actinokineospora cianjurensis</name>
    <dbReference type="NCBI Taxonomy" id="585224"/>
    <lineage>
        <taxon>Bacteria</taxon>
        <taxon>Bacillati</taxon>
        <taxon>Actinomycetota</taxon>
        <taxon>Actinomycetes</taxon>
        <taxon>Pseudonocardiales</taxon>
        <taxon>Pseudonocardiaceae</taxon>
        <taxon>Actinokineospora</taxon>
    </lineage>
</organism>
<proteinExistence type="inferred from homology"/>
<reference evidence="9 10" key="1">
    <citation type="submission" date="2018-10" db="EMBL/GenBank/DDBJ databases">
        <title>Genomic Encyclopedia of Archaeal and Bacterial Type Strains, Phase II (KMG-II): from individual species to whole genera.</title>
        <authorList>
            <person name="Goeker M."/>
        </authorList>
    </citation>
    <scope>NUCLEOTIDE SEQUENCE [LARGE SCALE GENOMIC DNA]</scope>
    <source>
        <strain evidence="9 10">DSM 45657</strain>
    </source>
</reference>
<dbReference type="FunFam" id="1.10.630.10:FF:000018">
    <property type="entry name" value="Cytochrome P450 monooxygenase"/>
    <property type="match status" value="1"/>
</dbReference>
<dbReference type="PRINTS" id="PR00359">
    <property type="entry name" value="BP450"/>
</dbReference>
<dbReference type="GO" id="GO:0020037">
    <property type="term" value="F:heme binding"/>
    <property type="evidence" value="ECO:0007669"/>
    <property type="project" value="InterPro"/>
</dbReference>
<dbReference type="AlphaFoldDB" id="A0A421B0F8"/>
<dbReference type="InterPro" id="IPR002397">
    <property type="entry name" value="Cyt_P450_B"/>
</dbReference>
<keyword evidence="6 7" id="KW-0503">Monooxygenase</keyword>
<gene>
    <name evidence="9" type="ORF">CLV68_5081</name>
</gene>
<feature type="region of interest" description="Disordered" evidence="8">
    <location>
        <begin position="1"/>
        <end position="28"/>
    </location>
</feature>
<name>A0A421B0F8_9PSEU</name>
<dbReference type="GO" id="GO:0004497">
    <property type="term" value="F:monooxygenase activity"/>
    <property type="evidence" value="ECO:0007669"/>
    <property type="project" value="UniProtKB-KW"/>
</dbReference>
<dbReference type="PROSITE" id="PS00086">
    <property type="entry name" value="CYTOCHROME_P450"/>
    <property type="match status" value="1"/>
</dbReference>
<dbReference type="SUPFAM" id="SSF48264">
    <property type="entry name" value="Cytochrome P450"/>
    <property type="match status" value="1"/>
</dbReference>
<protein>
    <submittedName>
        <fullName evidence="9">Cytochrome P450</fullName>
    </submittedName>
</protein>
<dbReference type="PANTHER" id="PTHR46696">
    <property type="entry name" value="P450, PUTATIVE (EUROFUNG)-RELATED"/>
    <property type="match status" value="1"/>
</dbReference>
<keyword evidence="3 7" id="KW-0479">Metal-binding</keyword>
<keyword evidence="10" id="KW-1185">Reference proteome</keyword>
<comment type="similarity">
    <text evidence="1 7">Belongs to the cytochrome P450 family.</text>
</comment>
<dbReference type="GO" id="GO:0005506">
    <property type="term" value="F:iron ion binding"/>
    <property type="evidence" value="ECO:0007669"/>
    <property type="project" value="InterPro"/>
</dbReference>
<feature type="compositionally biased region" description="Polar residues" evidence="8">
    <location>
        <begin position="1"/>
        <end position="12"/>
    </location>
</feature>
<dbReference type="GO" id="GO:0016705">
    <property type="term" value="F:oxidoreductase activity, acting on paired donors, with incorporation or reduction of molecular oxygen"/>
    <property type="evidence" value="ECO:0007669"/>
    <property type="project" value="InterPro"/>
</dbReference>
<sequence>MSADQVTGQSLPTEPARVQREDGQQGGGTFVFEANDMQDPHAVYDKLRAETPVREVLMPNGLKVWMVTKHADARAVMADRRFSSDLVHGRKLVETGSDVRPTQEDYGSQFGRHMLNVDPPDHTRLRRFMAKALTPRRMEGLKPNVSALVEDLLDAFDPSGEIDLVGQFGSPLPLAIICDLFGVPAADRSDFHRWALAIGTDSAPVALTSDNRSAEAKSSAAEMAGYLLELIDHKQRNPADDLLTALITARDEDQALSTIEVVSMAFLTLFAGHETVVHLIGNGALSLLTHPDQLALLRGDLSLLPNAVEEFLRYDGPANTSMMRYSIEDVEIAGVTIPAGSFVATILTSANRDDEFFPRAATMDITRPMGGHMTFGHGIHYCVGAPLARIEGRVAFERLLTRYPGLRLAVEPEELVWQSNTLIRGLSRLPVLVD</sequence>
<evidence type="ECO:0000313" key="10">
    <source>
        <dbReference type="Proteomes" id="UP000282454"/>
    </source>
</evidence>
<evidence type="ECO:0000256" key="5">
    <source>
        <dbReference type="ARBA" id="ARBA00023004"/>
    </source>
</evidence>
<evidence type="ECO:0000256" key="2">
    <source>
        <dbReference type="ARBA" id="ARBA00022617"/>
    </source>
</evidence>
<dbReference type="Proteomes" id="UP000282454">
    <property type="component" value="Unassembled WGS sequence"/>
</dbReference>
<evidence type="ECO:0000256" key="6">
    <source>
        <dbReference type="ARBA" id="ARBA00023033"/>
    </source>
</evidence>
<keyword evidence="4 7" id="KW-0560">Oxidoreductase</keyword>
<evidence type="ECO:0000256" key="7">
    <source>
        <dbReference type="RuleBase" id="RU000461"/>
    </source>
</evidence>
<dbReference type="InterPro" id="IPR036396">
    <property type="entry name" value="Cyt_P450_sf"/>
</dbReference>
<dbReference type="InterPro" id="IPR017972">
    <property type="entry name" value="Cyt_P450_CS"/>
</dbReference>
<dbReference type="CDD" id="cd11029">
    <property type="entry name" value="CYP107-like"/>
    <property type="match status" value="1"/>
</dbReference>